<keyword evidence="2" id="KW-0808">Transferase</keyword>
<comment type="caution">
    <text evidence="8">The sequence shown here is derived from an EMBL/GenBank/DDBJ whole genome shotgun (WGS) entry which is preliminary data.</text>
</comment>
<dbReference type="GO" id="GO:0016746">
    <property type="term" value="F:acyltransferase activity"/>
    <property type="evidence" value="ECO:0007669"/>
    <property type="project" value="UniProtKB-KW"/>
</dbReference>
<feature type="binding site" evidence="6">
    <location>
        <position position="131"/>
    </location>
    <ligand>
        <name>acetyl-CoA</name>
        <dbReference type="ChEBI" id="CHEBI:57288"/>
    </ligand>
</feature>
<dbReference type="InterPro" id="IPR041561">
    <property type="entry name" value="PglD_N"/>
</dbReference>
<dbReference type="AlphaFoldDB" id="A0AAW4ZBV0"/>
<feature type="binding site" evidence="6">
    <location>
        <begin position="7"/>
        <end position="9"/>
    </location>
    <ligand>
        <name>substrate</name>
    </ligand>
</feature>
<evidence type="ECO:0000256" key="1">
    <source>
        <dbReference type="ARBA" id="ARBA00007274"/>
    </source>
</evidence>
<keyword evidence="3" id="KW-0677">Repeat</keyword>
<dbReference type="Pfam" id="PF00132">
    <property type="entry name" value="Hexapep"/>
    <property type="match status" value="2"/>
</dbReference>
<accession>A0AAW4ZBV0</accession>
<gene>
    <name evidence="8" type="ORF">K0H07_17425</name>
</gene>
<dbReference type="InterPro" id="IPR011004">
    <property type="entry name" value="Trimer_LpxA-like_sf"/>
</dbReference>
<name>A0AAW4ZBV0_BACT4</name>
<dbReference type="InterPro" id="IPR001451">
    <property type="entry name" value="Hexapep"/>
</dbReference>
<comment type="similarity">
    <text evidence="1">Belongs to the transferase hexapeptide repeat family.</text>
</comment>
<feature type="active site" description="Proton acceptor" evidence="5">
    <location>
        <position position="122"/>
    </location>
</feature>
<dbReference type="EMBL" id="JAHYQA010000010">
    <property type="protein sequence ID" value="MCE9238927.1"/>
    <property type="molecule type" value="Genomic_DNA"/>
</dbReference>
<dbReference type="Pfam" id="PF17836">
    <property type="entry name" value="PglD_N"/>
    <property type="match status" value="1"/>
</dbReference>
<dbReference type="Gene3D" id="3.40.50.20">
    <property type="match status" value="1"/>
</dbReference>
<evidence type="ECO:0000259" key="7">
    <source>
        <dbReference type="Pfam" id="PF17836"/>
    </source>
</evidence>
<dbReference type="NCBIfam" id="TIGR03570">
    <property type="entry name" value="NeuD_NnaD"/>
    <property type="match status" value="1"/>
</dbReference>
<dbReference type="Proteomes" id="UP001200544">
    <property type="component" value="Unassembled WGS sequence"/>
</dbReference>
<evidence type="ECO:0000256" key="6">
    <source>
        <dbReference type="PIRSR" id="PIRSR620019-2"/>
    </source>
</evidence>
<dbReference type="InterPro" id="IPR018357">
    <property type="entry name" value="Hexapep_transf_CS"/>
</dbReference>
<dbReference type="CDD" id="cd03360">
    <property type="entry name" value="LbH_AT_putative"/>
    <property type="match status" value="1"/>
</dbReference>
<dbReference type="InterPro" id="IPR050179">
    <property type="entry name" value="Trans_hexapeptide_repeat"/>
</dbReference>
<evidence type="ECO:0000313" key="8">
    <source>
        <dbReference type="EMBL" id="MCE9238927.1"/>
    </source>
</evidence>
<evidence type="ECO:0000256" key="3">
    <source>
        <dbReference type="ARBA" id="ARBA00022737"/>
    </source>
</evidence>
<evidence type="ECO:0000256" key="5">
    <source>
        <dbReference type="PIRSR" id="PIRSR620019-1"/>
    </source>
</evidence>
<feature type="binding site" evidence="6">
    <location>
        <position position="57"/>
    </location>
    <ligand>
        <name>substrate</name>
    </ligand>
</feature>
<feature type="site" description="Increases basicity of active site His" evidence="5">
    <location>
        <position position="123"/>
    </location>
</feature>
<evidence type="ECO:0000313" key="9">
    <source>
        <dbReference type="Proteomes" id="UP001200544"/>
    </source>
</evidence>
<dbReference type="RefSeq" id="WP_050443677.1">
    <property type="nucleotide sequence ID" value="NZ_JAHOJH010000023.1"/>
</dbReference>
<feature type="domain" description="PglD N-terminal" evidence="7">
    <location>
        <begin position="2"/>
        <end position="69"/>
    </location>
</feature>
<dbReference type="PANTHER" id="PTHR43300">
    <property type="entry name" value="ACETYLTRANSFERASE"/>
    <property type="match status" value="1"/>
</dbReference>
<dbReference type="SUPFAM" id="SSF51161">
    <property type="entry name" value="Trimeric LpxA-like enzymes"/>
    <property type="match status" value="1"/>
</dbReference>
<dbReference type="Gene3D" id="2.160.10.10">
    <property type="entry name" value="Hexapeptide repeat proteins"/>
    <property type="match status" value="1"/>
</dbReference>
<dbReference type="PROSITE" id="PS00101">
    <property type="entry name" value="HEXAPEP_TRANSFERASES"/>
    <property type="match status" value="1"/>
</dbReference>
<keyword evidence="4" id="KW-0012">Acyltransferase</keyword>
<evidence type="ECO:0000256" key="4">
    <source>
        <dbReference type="ARBA" id="ARBA00023315"/>
    </source>
</evidence>
<proteinExistence type="inferred from homology"/>
<reference evidence="8" key="1">
    <citation type="submission" date="2021-07" db="EMBL/GenBank/DDBJ databases">
        <title>Comparative genomics of Bacteroides fragilis group isolates reveals species-dependent resistance mechanisms and validates clinical tools for resistance prediction.</title>
        <authorList>
            <person name="Wallace M.J."/>
            <person name="Jean S."/>
            <person name="Wallace M.A."/>
            <person name="Carey-Ann B.D."/>
            <person name="Dantas G."/>
        </authorList>
    </citation>
    <scope>NUCLEOTIDE SEQUENCE</scope>
    <source>
        <strain evidence="8">BJH_160</strain>
    </source>
</reference>
<organism evidence="8 9">
    <name type="scientific">Bacteroides thetaiotaomicron</name>
    <dbReference type="NCBI Taxonomy" id="818"/>
    <lineage>
        <taxon>Bacteria</taxon>
        <taxon>Pseudomonadati</taxon>
        <taxon>Bacteroidota</taxon>
        <taxon>Bacteroidia</taxon>
        <taxon>Bacteroidales</taxon>
        <taxon>Bacteroidaceae</taxon>
        <taxon>Bacteroides</taxon>
    </lineage>
</organism>
<dbReference type="InterPro" id="IPR020019">
    <property type="entry name" value="AcTrfase_PglD-like"/>
</dbReference>
<evidence type="ECO:0000256" key="2">
    <source>
        <dbReference type="ARBA" id="ARBA00022679"/>
    </source>
</evidence>
<protein>
    <submittedName>
        <fullName evidence="8">Acetyltransferase</fullName>
    </submittedName>
</protein>
<dbReference type="PANTHER" id="PTHR43300:SF7">
    <property type="entry name" value="UDP-N-ACETYLBACILLOSAMINE N-ACETYLTRANSFERASE"/>
    <property type="match status" value="1"/>
</dbReference>
<sequence>MYLYGASGHAKVIIDILEASGEKIDGLVDDNPEVVQLQGYPVSHESKYLSPFIVSIGVNAIRKKIVEKLDGVRFGKAIHPSAVVSPSASIDEGTVVMQGAIIQADVRIGKHCIINTGASVDHECIIGEYAHISPNSTLCGNVQIGEGTWIGAGTIVIPGVRIGRWSVIGAGSVVTKDIPDGVLAVGNRCKIIKALNTNALTNKDKSKL</sequence>